<keyword evidence="3" id="KW-1185">Reference proteome</keyword>
<organism evidence="2 3">
    <name type="scientific">Protopolystoma xenopodis</name>
    <dbReference type="NCBI Taxonomy" id="117903"/>
    <lineage>
        <taxon>Eukaryota</taxon>
        <taxon>Metazoa</taxon>
        <taxon>Spiralia</taxon>
        <taxon>Lophotrochozoa</taxon>
        <taxon>Platyhelminthes</taxon>
        <taxon>Monogenea</taxon>
        <taxon>Polyopisthocotylea</taxon>
        <taxon>Polystomatidea</taxon>
        <taxon>Polystomatidae</taxon>
        <taxon>Protopolystoma</taxon>
    </lineage>
</organism>
<sequence>MFSMDETVNRQVFSNNPAAAKKAMIFRQSALSTAVECLKSKAKSPTTLEQDNISQKDSNLPIAITSIMPSQPPLNDAPSVAPSGFVFGEGMSSRVTNANSLQSATLNLWEAASKEDDSLQDSATESEPVNSNCLFTKLAQIVTSRGESRPKCLEDSAAKVEEEQRRLKAELAKVDKVTGEENEESILKTSCKAYVFDKYKQTWSGLGASYLHLNDSSEIG</sequence>
<dbReference type="EMBL" id="CAAALY010038227">
    <property type="protein sequence ID" value="VEL18702.1"/>
    <property type="molecule type" value="Genomic_DNA"/>
</dbReference>
<evidence type="ECO:0000313" key="3">
    <source>
        <dbReference type="Proteomes" id="UP000784294"/>
    </source>
</evidence>
<evidence type="ECO:0000256" key="1">
    <source>
        <dbReference type="SAM" id="Coils"/>
    </source>
</evidence>
<gene>
    <name evidence="2" type="ORF">PXEA_LOCUS12142</name>
</gene>
<evidence type="ECO:0008006" key="4">
    <source>
        <dbReference type="Google" id="ProtNLM"/>
    </source>
</evidence>
<dbReference type="AlphaFoldDB" id="A0A448WRX9"/>
<name>A0A448WRX9_9PLAT</name>
<dbReference type="OrthoDB" id="185618at2759"/>
<proteinExistence type="predicted"/>
<comment type="caution">
    <text evidence="2">The sequence shown here is derived from an EMBL/GenBank/DDBJ whole genome shotgun (WGS) entry which is preliminary data.</text>
</comment>
<feature type="coiled-coil region" evidence="1">
    <location>
        <begin position="153"/>
        <end position="180"/>
    </location>
</feature>
<dbReference type="Proteomes" id="UP000784294">
    <property type="component" value="Unassembled WGS sequence"/>
</dbReference>
<evidence type="ECO:0000313" key="2">
    <source>
        <dbReference type="EMBL" id="VEL18702.1"/>
    </source>
</evidence>
<dbReference type="InterPro" id="IPR011993">
    <property type="entry name" value="PH-like_dom_sf"/>
</dbReference>
<protein>
    <recommendedName>
        <fullName evidence="4">RanBD1 domain-containing protein</fullName>
    </recommendedName>
</protein>
<dbReference type="SUPFAM" id="SSF50729">
    <property type="entry name" value="PH domain-like"/>
    <property type="match status" value="1"/>
</dbReference>
<keyword evidence="1" id="KW-0175">Coiled coil</keyword>
<accession>A0A448WRX9</accession>
<reference evidence="2" key="1">
    <citation type="submission" date="2018-11" db="EMBL/GenBank/DDBJ databases">
        <authorList>
            <consortium name="Pathogen Informatics"/>
        </authorList>
    </citation>
    <scope>NUCLEOTIDE SEQUENCE</scope>
</reference>
<dbReference type="Gene3D" id="2.30.29.30">
    <property type="entry name" value="Pleckstrin-homology domain (PH domain)/Phosphotyrosine-binding domain (PTB)"/>
    <property type="match status" value="1"/>
</dbReference>
<feature type="non-terminal residue" evidence="2">
    <location>
        <position position="220"/>
    </location>
</feature>